<protein>
    <submittedName>
        <fullName evidence="1">Uncharacterized protein</fullName>
    </submittedName>
</protein>
<proteinExistence type="predicted"/>
<gene>
    <name evidence="1" type="ORF">HED55_00265</name>
</gene>
<comment type="caution">
    <text evidence="1">The sequence shown here is derived from an EMBL/GenBank/DDBJ whole genome shotgun (WGS) entry which is preliminary data.</text>
</comment>
<evidence type="ECO:0000313" key="2">
    <source>
        <dbReference type="Proteomes" id="UP000704467"/>
    </source>
</evidence>
<dbReference type="Proteomes" id="UP000704467">
    <property type="component" value="Unassembled WGS sequence"/>
</dbReference>
<reference evidence="1 2" key="1">
    <citation type="submission" date="2020-03" db="EMBL/GenBank/DDBJ databases">
        <title>Whole genome sequencing of clinical and environmental type strains of Ochrobactrum.</title>
        <authorList>
            <person name="Dharne M."/>
        </authorList>
    </citation>
    <scope>NUCLEOTIDE SEQUENCE [LARGE SCALE GENOMIC DNA]</scope>
    <source>
        <strain evidence="1 2">CIP 109452</strain>
    </source>
</reference>
<dbReference type="EMBL" id="JAAVLN010000001">
    <property type="protein sequence ID" value="NKC02385.1"/>
    <property type="molecule type" value="Genomic_DNA"/>
</dbReference>
<dbReference type="RefSeq" id="WP_138785383.1">
    <property type="nucleotide sequence ID" value="NZ_JBHEEQ010000005.1"/>
</dbReference>
<accession>A0ABX1DHD2</accession>
<sequence length="190" mass="22304">MGKYIYDIRDCDVTDRVSLQTFRQKREQWSTWLDDDPDHAIWNVIHTLVWRDTNFAAISKLALENPTGPLHTTLIGETLVSGHVTMQVMALRRLIDRRKDVISLPRLITDLKANWQLLTRENFVCFDGLPYDYEAAAREFWKDKKPEGAIWVDTTGPWRTEHRRDCIATLIALLVFLRPTVKGTMFFRKR</sequence>
<keyword evidence="2" id="KW-1185">Reference proteome</keyword>
<evidence type="ECO:0000313" key="1">
    <source>
        <dbReference type="EMBL" id="NKC02385.1"/>
    </source>
</evidence>
<name>A0ABX1DHD2_9HYPH</name>
<organism evidence="1 2">
    <name type="scientific">Brucella haematophila</name>
    <dbReference type="NCBI Taxonomy" id="419474"/>
    <lineage>
        <taxon>Bacteria</taxon>
        <taxon>Pseudomonadati</taxon>
        <taxon>Pseudomonadota</taxon>
        <taxon>Alphaproteobacteria</taxon>
        <taxon>Hyphomicrobiales</taxon>
        <taxon>Brucellaceae</taxon>
        <taxon>Brucella/Ochrobactrum group</taxon>
        <taxon>Brucella</taxon>
    </lineage>
</organism>